<accession>A0A1H9I4R0</accession>
<proteinExistence type="predicted"/>
<dbReference type="STRING" id="180197.SAMN02982919_01014"/>
<dbReference type="PANTHER" id="PTHR38104">
    <property type="match status" value="1"/>
</dbReference>
<dbReference type="Pfam" id="PF03872">
    <property type="entry name" value="RseA_N"/>
    <property type="match status" value="1"/>
</dbReference>
<dbReference type="Gene3D" id="1.10.10.880">
    <property type="entry name" value="Anti sigma-E protein RseA, N-terminal domain"/>
    <property type="match status" value="1"/>
</dbReference>
<dbReference type="Proteomes" id="UP000199766">
    <property type="component" value="Unassembled WGS sequence"/>
</dbReference>
<protein>
    <submittedName>
        <fullName evidence="2">Sigma-E factor negative regulatory protein RseA</fullName>
    </submittedName>
</protein>
<dbReference type="SUPFAM" id="SSF89069">
    <property type="entry name" value="N-terminal, cytoplasmic domain of anti-sigmaE factor RseA"/>
    <property type="match status" value="1"/>
</dbReference>
<dbReference type="PANTHER" id="PTHR38104:SF1">
    <property type="entry name" value="ANTI-SIGMA-E FACTOR RSEA"/>
    <property type="match status" value="1"/>
</dbReference>
<gene>
    <name evidence="2" type="ORF">SAMN02982919_01014</name>
</gene>
<dbReference type="GO" id="GO:0016989">
    <property type="term" value="F:sigma factor antagonist activity"/>
    <property type="evidence" value="ECO:0007669"/>
    <property type="project" value="InterPro"/>
</dbReference>
<dbReference type="CDD" id="cd16328">
    <property type="entry name" value="RseA_N"/>
    <property type="match status" value="1"/>
</dbReference>
<evidence type="ECO:0000313" key="3">
    <source>
        <dbReference type="Proteomes" id="UP000199766"/>
    </source>
</evidence>
<feature type="domain" description="Anti sigma-E protein RseA N-terminal" evidence="1">
    <location>
        <begin position="20"/>
        <end position="104"/>
    </location>
</feature>
<sequence>MQAPLRAKTGEKIMMKQQTQREQLSALADGQLPDEEWASALGFAATDEGRETWQLYQLVGDVLRSPELARQTHDDGAFLARLRQGLAQEPLHGVPPVAAATTPPQPPEIPQPATFVPKAAANDSVFRWKMLAGVASLATVAALAWSTWGSSQAPAAQQWSMAAPLVAPATVSAANSPANLASHPQVMLRDPRLDELLAAHQRFHGASALQLPADFLRNANFESPKR</sequence>
<organism evidence="2 3">
    <name type="scientific">Giesbergeria anulus</name>
    <dbReference type="NCBI Taxonomy" id="180197"/>
    <lineage>
        <taxon>Bacteria</taxon>
        <taxon>Pseudomonadati</taxon>
        <taxon>Pseudomonadota</taxon>
        <taxon>Betaproteobacteria</taxon>
        <taxon>Burkholderiales</taxon>
        <taxon>Comamonadaceae</taxon>
        <taxon>Giesbergeria</taxon>
    </lineage>
</organism>
<dbReference type="InterPro" id="IPR005572">
    <property type="entry name" value="Anti-sigma_E_RseA_N"/>
</dbReference>
<dbReference type="AlphaFoldDB" id="A0A1H9I4R0"/>
<evidence type="ECO:0000313" key="2">
    <source>
        <dbReference type="EMBL" id="SEQ69415.1"/>
    </source>
</evidence>
<keyword evidence="3" id="KW-1185">Reference proteome</keyword>
<name>A0A1H9I4R0_9BURK</name>
<reference evidence="2 3" key="1">
    <citation type="submission" date="2016-10" db="EMBL/GenBank/DDBJ databases">
        <authorList>
            <person name="de Groot N.N."/>
        </authorList>
    </citation>
    <scope>NUCLEOTIDE SEQUENCE [LARGE SCALE GENOMIC DNA]</scope>
    <source>
        <strain evidence="2 3">ATCC 35958</strain>
    </source>
</reference>
<evidence type="ECO:0000259" key="1">
    <source>
        <dbReference type="Pfam" id="PF03872"/>
    </source>
</evidence>
<dbReference type="InterPro" id="IPR052383">
    <property type="entry name" value="Anti-sigma-E_RseA-like"/>
</dbReference>
<dbReference type="InterPro" id="IPR036147">
    <property type="entry name" value="Anti-sigma_E_RseA_N_sf"/>
</dbReference>
<dbReference type="EMBL" id="FOGD01000002">
    <property type="protein sequence ID" value="SEQ69415.1"/>
    <property type="molecule type" value="Genomic_DNA"/>
</dbReference>